<evidence type="ECO:0000313" key="3">
    <source>
        <dbReference type="Proteomes" id="UP000007798"/>
    </source>
</evidence>
<dbReference type="OrthoDB" id="10070859at2759"/>
<organism evidence="2 3">
    <name type="scientific">Drosophila willistoni</name>
    <name type="common">Fruit fly</name>
    <dbReference type="NCBI Taxonomy" id="7260"/>
    <lineage>
        <taxon>Eukaryota</taxon>
        <taxon>Metazoa</taxon>
        <taxon>Ecdysozoa</taxon>
        <taxon>Arthropoda</taxon>
        <taxon>Hexapoda</taxon>
        <taxon>Insecta</taxon>
        <taxon>Pterygota</taxon>
        <taxon>Neoptera</taxon>
        <taxon>Endopterygota</taxon>
        <taxon>Diptera</taxon>
        <taxon>Brachycera</taxon>
        <taxon>Muscomorpha</taxon>
        <taxon>Ephydroidea</taxon>
        <taxon>Drosophilidae</taxon>
        <taxon>Drosophila</taxon>
        <taxon>Sophophora</taxon>
    </lineage>
</organism>
<protein>
    <recommendedName>
        <fullName evidence="4">C-type lectin domain-containing protein</fullName>
    </recommendedName>
</protein>
<dbReference type="SUPFAM" id="SSF56436">
    <property type="entry name" value="C-type lectin-like"/>
    <property type="match status" value="1"/>
</dbReference>
<feature type="compositionally biased region" description="Low complexity" evidence="1">
    <location>
        <begin position="371"/>
        <end position="386"/>
    </location>
</feature>
<feature type="compositionally biased region" description="Polar residues" evidence="1">
    <location>
        <begin position="303"/>
        <end position="319"/>
    </location>
</feature>
<name>A0A0Q9WPI5_DROWI</name>
<keyword evidence="3" id="KW-1185">Reference proteome</keyword>
<dbReference type="Proteomes" id="UP000007798">
    <property type="component" value="Unassembled WGS sequence"/>
</dbReference>
<dbReference type="InterPro" id="IPR016187">
    <property type="entry name" value="CTDL_fold"/>
</dbReference>
<dbReference type="InParanoid" id="A0A0Q9WPI5"/>
<evidence type="ECO:0000256" key="1">
    <source>
        <dbReference type="SAM" id="MobiDB-lite"/>
    </source>
</evidence>
<gene>
    <name evidence="2" type="primary">Dwil\GK27545</name>
    <name evidence="2" type="ORF">Dwil_GK27545</name>
</gene>
<feature type="compositionally biased region" description="Low complexity" evidence="1">
    <location>
        <begin position="320"/>
        <end position="329"/>
    </location>
</feature>
<evidence type="ECO:0000313" key="2">
    <source>
        <dbReference type="EMBL" id="KRF97829.1"/>
    </source>
</evidence>
<reference evidence="2 3" key="1">
    <citation type="journal article" date="2007" name="Nature">
        <title>Evolution of genes and genomes on the Drosophila phylogeny.</title>
        <authorList>
            <consortium name="Drosophila 12 Genomes Consortium"/>
            <person name="Clark A.G."/>
            <person name="Eisen M.B."/>
            <person name="Smith D.R."/>
            <person name="Bergman C.M."/>
            <person name="Oliver B."/>
            <person name="Markow T.A."/>
            <person name="Kaufman T.C."/>
            <person name="Kellis M."/>
            <person name="Gelbart W."/>
            <person name="Iyer V.N."/>
            <person name="Pollard D.A."/>
            <person name="Sackton T.B."/>
            <person name="Larracuente A.M."/>
            <person name="Singh N.D."/>
            <person name="Abad J.P."/>
            <person name="Abt D.N."/>
            <person name="Adryan B."/>
            <person name="Aguade M."/>
            <person name="Akashi H."/>
            <person name="Anderson W.W."/>
            <person name="Aquadro C.F."/>
            <person name="Ardell D.H."/>
            <person name="Arguello R."/>
            <person name="Artieri C.G."/>
            <person name="Barbash D.A."/>
            <person name="Barker D."/>
            <person name="Barsanti P."/>
            <person name="Batterham P."/>
            <person name="Batzoglou S."/>
            <person name="Begun D."/>
            <person name="Bhutkar A."/>
            <person name="Blanco E."/>
            <person name="Bosak S.A."/>
            <person name="Bradley R.K."/>
            <person name="Brand A.D."/>
            <person name="Brent M.R."/>
            <person name="Brooks A.N."/>
            <person name="Brown R.H."/>
            <person name="Butlin R.K."/>
            <person name="Caggese C."/>
            <person name="Calvi B.R."/>
            <person name="Bernardo de Carvalho A."/>
            <person name="Caspi A."/>
            <person name="Castrezana S."/>
            <person name="Celniker S.E."/>
            <person name="Chang J.L."/>
            <person name="Chapple C."/>
            <person name="Chatterji S."/>
            <person name="Chinwalla A."/>
            <person name="Civetta A."/>
            <person name="Clifton S.W."/>
            <person name="Comeron J.M."/>
            <person name="Costello J.C."/>
            <person name="Coyne J.A."/>
            <person name="Daub J."/>
            <person name="David R.G."/>
            <person name="Delcher A.L."/>
            <person name="Delehaunty K."/>
            <person name="Do C.B."/>
            <person name="Ebling H."/>
            <person name="Edwards K."/>
            <person name="Eickbush T."/>
            <person name="Evans J.D."/>
            <person name="Filipski A."/>
            <person name="Findeiss S."/>
            <person name="Freyhult E."/>
            <person name="Fulton L."/>
            <person name="Fulton R."/>
            <person name="Garcia A.C."/>
            <person name="Gardiner A."/>
            <person name="Garfield D.A."/>
            <person name="Garvin B.E."/>
            <person name="Gibson G."/>
            <person name="Gilbert D."/>
            <person name="Gnerre S."/>
            <person name="Godfrey J."/>
            <person name="Good R."/>
            <person name="Gotea V."/>
            <person name="Gravely B."/>
            <person name="Greenberg A.J."/>
            <person name="Griffiths-Jones S."/>
            <person name="Gross S."/>
            <person name="Guigo R."/>
            <person name="Gustafson E.A."/>
            <person name="Haerty W."/>
            <person name="Hahn M.W."/>
            <person name="Halligan D.L."/>
            <person name="Halpern A.L."/>
            <person name="Halter G.M."/>
            <person name="Han M.V."/>
            <person name="Heger A."/>
            <person name="Hillier L."/>
            <person name="Hinrichs A.S."/>
            <person name="Holmes I."/>
            <person name="Hoskins R.A."/>
            <person name="Hubisz M.J."/>
            <person name="Hultmark D."/>
            <person name="Huntley M.A."/>
            <person name="Jaffe D.B."/>
            <person name="Jagadeeshan S."/>
            <person name="Jeck W.R."/>
            <person name="Johnson J."/>
            <person name="Jones C.D."/>
            <person name="Jordan W.C."/>
            <person name="Karpen G.H."/>
            <person name="Kataoka E."/>
            <person name="Keightley P.D."/>
            <person name="Kheradpour P."/>
            <person name="Kirkness E.F."/>
            <person name="Koerich L.B."/>
            <person name="Kristiansen K."/>
            <person name="Kudrna D."/>
            <person name="Kulathinal R.J."/>
            <person name="Kumar S."/>
            <person name="Kwok R."/>
            <person name="Lander E."/>
            <person name="Langley C.H."/>
            <person name="Lapoint R."/>
            <person name="Lazzaro B.P."/>
            <person name="Lee S.J."/>
            <person name="Levesque L."/>
            <person name="Li R."/>
            <person name="Lin C.F."/>
            <person name="Lin M.F."/>
            <person name="Lindblad-Toh K."/>
            <person name="Llopart A."/>
            <person name="Long M."/>
            <person name="Low L."/>
            <person name="Lozovsky E."/>
            <person name="Lu J."/>
            <person name="Luo M."/>
            <person name="Machado C.A."/>
            <person name="Makalowski W."/>
            <person name="Marzo M."/>
            <person name="Matsuda M."/>
            <person name="Matzkin L."/>
            <person name="McAllister B."/>
            <person name="McBride C.S."/>
            <person name="McKernan B."/>
            <person name="McKernan K."/>
            <person name="Mendez-Lago M."/>
            <person name="Minx P."/>
            <person name="Mollenhauer M.U."/>
            <person name="Montooth K."/>
            <person name="Mount S.M."/>
            <person name="Mu X."/>
            <person name="Myers E."/>
            <person name="Negre B."/>
            <person name="Newfeld S."/>
            <person name="Nielsen R."/>
            <person name="Noor M.A."/>
            <person name="O'Grady P."/>
            <person name="Pachter L."/>
            <person name="Papaceit M."/>
            <person name="Parisi M.J."/>
            <person name="Parisi M."/>
            <person name="Parts L."/>
            <person name="Pedersen J.S."/>
            <person name="Pesole G."/>
            <person name="Phillippy A.M."/>
            <person name="Ponting C.P."/>
            <person name="Pop M."/>
            <person name="Porcelli D."/>
            <person name="Powell J.R."/>
            <person name="Prohaska S."/>
            <person name="Pruitt K."/>
            <person name="Puig M."/>
            <person name="Quesneville H."/>
            <person name="Ram K.R."/>
            <person name="Rand D."/>
            <person name="Rasmussen M.D."/>
            <person name="Reed L.K."/>
            <person name="Reenan R."/>
            <person name="Reily A."/>
            <person name="Remington K.A."/>
            <person name="Rieger T.T."/>
            <person name="Ritchie M.G."/>
            <person name="Robin C."/>
            <person name="Rogers Y.H."/>
            <person name="Rohde C."/>
            <person name="Rozas J."/>
            <person name="Rubenfield M.J."/>
            <person name="Ruiz A."/>
            <person name="Russo S."/>
            <person name="Salzberg S.L."/>
            <person name="Sanchez-Gracia A."/>
            <person name="Saranga D.J."/>
            <person name="Sato H."/>
            <person name="Schaeffer S.W."/>
            <person name="Schatz M.C."/>
            <person name="Schlenke T."/>
            <person name="Schwartz R."/>
            <person name="Segarra C."/>
            <person name="Singh R.S."/>
            <person name="Sirot L."/>
            <person name="Sirota M."/>
            <person name="Sisneros N.B."/>
            <person name="Smith C.D."/>
            <person name="Smith T.F."/>
            <person name="Spieth J."/>
            <person name="Stage D.E."/>
            <person name="Stark A."/>
            <person name="Stephan W."/>
            <person name="Strausberg R.L."/>
            <person name="Strempel S."/>
            <person name="Sturgill D."/>
            <person name="Sutton G."/>
            <person name="Sutton G.G."/>
            <person name="Tao W."/>
            <person name="Teichmann S."/>
            <person name="Tobari Y.N."/>
            <person name="Tomimura Y."/>
            <person name="Tsolas J.M."/>
            <person name="Valente V.L."/>
            <person name="Venter E."/>
            <person name="Venter J.C."/>
            <person name="Vicario S."/>
            <person name="Vieira F.G."/>
            <person name="Vilella A.J."/>
            <person name="Villasante A."/>
            <person name="Walenz B."/>
            <person name="Wang J."/>
            <person name="Wasserman M."/>
            <person name="Watts T."/>
            <person name="Wilson D."/>
            <person name="Wilson R.K."/>
            <person name="Wing R.A."/>
            <person name="Wolfner M.F."/>
            <person name="Wong A."/>
            <person name="Wong G.K."/>
            <person name="Wu C.I."/>
            <person name="Wu G."/>
            <person name="Yamamoto D."/>
            <person name="Yang H.P."/>
            <person name="Yang S.P."/>
            <person name="Yorke J.A."/>
            <person name="Yoshida K."/>
            <person name="Zdobnov E."/>
            <person name="Zhang P."/>
            <person name="Zhang Y."/>
            <person name="Zimin A.V."/>
            <person name="Baldwin J."/>
            <person name="Abdouelleil A."/>
            <person name="Abdulkadir J."/>
            <person name="Abebe A."/>
            <person name="Abera B."/>
            <person name="Abreu J."/>
            <person name="Acer S.C."/>
            <person name="Aftuck L."/>
            <person name="Alexander A."/>
            <person name="An P."/>
            <person name="Anderson E."/>
            <person name="Anderson S."/>
            <person name="Arachi H."/>
            <person name="Azer M."/>
            <person name="Bachantsang P."/>
            <person name="Barry A."/>
            <person name="Bayul T."/>
            <person name="Berlin A."/>
            <person name="Bessette D."/>
            <person name="Bloom T."/>
            <person name="Blye J."/>
            <person name="Boguslavskiy L."/>
            <person name="Bonnet C."/>
            <person name="Boukhgalter B."/>
            <person name="Bourzgui I."/>
            <person name="Brown A."/>
            <person name="Cahill P."/>
            <person name="Channer S."/>
            <person name="Cheshatsang Y."/>
            <person name="Chuda L."/>
            <person name="Citroen M."/>
            <person name="Collymore A."/>
            <person name="Cooke P."/>
            <person name="Costello M."/>
            <person name="D'Aco K."/>
            <person name="Daza R."/>
            <person name="De Haan G."/>
            <person name="DeGray S."/>
            <person name="DeMaso C."/>
            <person name="Dhargay N."/>
            <person name="Dooley K."/>
            <person name="Dooley E."/>
            <person name="Doricent M."/>
            <person name="Dorje P."/>
            <person name="Dorjee K."/>
            <person name="Dupes A."/>
            <person name="Elong R."/>
            <person name="Falk J."/>
            <person name="Farina A."/>
            <person name="Faro S."/>
            <person name="Ferguson D."/>
            <person name="Fisher S."/>
            <person name="Foley C.D."/>
            <person name="Franke A."/>
            <person name="Friedrich D."/>
            <person name="Gadbois L."/>
            <person name="Gearin G."/>
            <person name="Gearin C.R."/>
            <person name="Giannoukos G."/>
            <person name="Goode T."/>
            <person name="Graham J."/>
            <person name="Grandbois E."/>
            <person name="Grewal S."/>
            <person name="Gyaltsen K."/>
            <person name="Hafez N."/>
            <person name="Hagos B."/>
            <person name="Hall J."/>
            <person name="Henson C."/>
            <person name="Hollinger A."/>
            <person name="Honan T."/>
            <person name="Huard M.D."/>
            <person name="Hughes L."/>
            <person name="Hurhula B."/>
            <person name="Husby M.E."/>
            <person name="Kamat A."/>
            <person name="Kanga B."/>
            <person name="Kashin S."/>
            <person name="Khazanovich D."/>
            <person name="Kisner P."/>
            <person name="Lance K."/>
            <person name="Lara M."/>
            <person name="Lee W."/>
            <person name="Lennon N."/>
            <person name="Letendre F."/>
            <person name="LeVine R."/>
            <person name="Lipovsky A."/>
            <person name="Liu X."/>
            <person name="Liu J."/>
            <person name="Liu S."/>
            <person name="Lokyitsang T."/>
            <person name="Lokyitsang Y."/>
            <person name="Lubonja R."/>
            <person name="Lui A."/>
            <person name="MacDonald P."/>
            <person name="Magnisalis V."/>
            <person name="Maru K."/>
            <person name="Matthews C."/>
            <person name="McCusker W."/>
            <person name="McDonough S."/>
            <person name="Mehta T."/>
            <person name="Meldrim J."/>
            <person name="Meneus L."/>
            <person name="Mihai O."/>
            <person name="Mihalev A."/>
            <person name="Mihova T."/>
            <person name="Mittelman R."/>
            <person name="Mlenga V."/>
            <person name="Montmayeur A."/>
            <person name="Mulrain L."/>
            <person name="Navidi A."/>
            <person name="Naylor J."/>
            <person name="Negash T."/>
            <person name="Nguyen T."/>
            <person name="Nguyen N."/>
            <person name="Nicol R."/>
            <person name="Norbu C."/>
            <person name="Norbu N."/>
            <person name="Novod N."/>
            <person name="O'Neill B."/>
            <person name="Osman S."/>
            <person name="Markiewicz E."/>
            <person name="Oyono O.L."/>
            <person name="Patti C."/>
            <person name="Phunkhang P."/>
            <person name="Pierre F."/>
            <person name="Priest M."/>
            <person name="Raghuraman S."/>
            <person name="Rege F."/>
            <person name="Reyes R."/>
            <person name="Rise C."/>
            <person name="Rogov P."/>
            <person name="Ross K."/>
            <person name="Ryan E."/>
            <person name="Settipalli S."/>
            <person name="Shea T."/>
            <person name="Sherpa N."/>
            <person name="Shi L."/>
            <person name="Shih D."/>
            <person name="Sparrow T."/>
            <person name="Spaulding J."/>
            <person name="Stalker J."/>
            <person name="Stange-Thomann N."/>
            <person name="Stavropoulos S."/>
            <person name="Stone C."/>
            <person name="Strader C."/>
            <person name="Tesfaye S."/>
            <person name="Thomson T."/>
            <person name="Thoulutsang Y."/>
            <person name="Thoulutsang D."/>
            <person name="Topham K."/>
            <person name="Topping I."/>
            <person name="Tsamla T."/>
            <person name="Vassiliev H."/>
            <person name="Vo A."/>
            <person name="Wangchuk T."/>
            <person name="Wangdi T."/>
            <person name="Weiand M."/>
            <person name="Wilkinson J."/>
            <person name="Wilson A."/>
            <person name="Yadav S."/>
            <person name="Young G."/>
            <person name="Yu Q."/>
            <person name="Zembek L."/>
            <person name="Zhong D."/>
            <person name="Zimmer A."/>
            <person name="Zwirko Z."/>
            <person name="Jaffe D.B."/>
            <person name="Alvarez P."/>
            <person name="Brockman W."/>
            <person name="Butler J."/>
            <person name="Chin C."/>
            <person name="Gnerre S."/>
            <person name="Grabherr M."/>
            <person name="Kleber M."/>
            <person name="Mauceli E."/>
            <person name="MacCallum I."/>
        </authorList>
    </citation>
    <scope>NUCLEOTIDE SEQUENCE [LARGE SCALE GENOMIC DNA]</scope>
    <source>
        <strain evidence="3">Tucson 14030-0811.24</strain>
    </source>
</reference>
<accession>A0A0Q9WPI5</accession>
<dbReference type="EMBL" id="CH963848">
    <property type="protein sequence ID" value="KRF97829.1"/>
    <property type="molecule type" value="Genomic_DNA"/>
</dbReference>
<proteinExistence type="predicted"/>
<feature type="region of interest" description="Disordered" evidence="1">
    <location>
        <begin position="364"/>
        <end position="387"/>
    </location>
</feature>
<dbReference type="InterPro" id="IPR016186">
    <property type="entry name" value="C-type_lectin-like/link_sf"/>
</dbReference>
<feature type="region of interest" description="Disordered" evidence="1">
    <location>
        <begin position="436"/>
        <end position="481"/>
    </location>
</feature>
<dbReference type="Gene3D" id="3.10.100.10">
    <property type="entry name" value="Mannose-Binding Protein A, subunit A"/>
    <property type="match status" value="1"/>
</dbReference>
<dbReference type="AlphaFoldDB" id="A0A0Q9WPI5"/>
<feature type="compositionally biased region" description="Pro residues" evidence="1">
    <location>
        <begin position="452"/>
        <end position="461"/>
    </location>
</feature>
<feature type="region of interest" description="Disordered" evidence="1">
    <location>
        <begin position="115"/>
        <end position="136"/>
    </location>
</feature>
<feature type="region of interest" description="Disordered" evidence="1">
    <location>
        <begin position="303"/>
        <end position="340"/>
    </location>
</feature>
<sequence length="493" mass="54477">MKLVNETEDTDLLYEKCEKREKKFEKIGDKYYYIEKSEQLTWFDAAMKCANWNSHLAIPQTDLEWTNLMPKLSADDRYWIDLIRLGNRKFFLSETTVRHALGNWKTVSNESFRMSMSERNTPSHGHRQRPPPDVDEALSSMLWTPYERTPMPSSSEGEEEDDDERLNPIAGINLTKSSVEVETATANGRDERAARNRFSYPFYYGSPAHTLTQWCSSATTAVKEPPSYESLYVDSHDGNTDGAPASLGAATSVLSLASVGKALTPASRPCDRSQRSPKLTADVPAERLVRSFTDDYISQNCASFTPAINNNNNPSTEIEPQQQQKQPQPTTNARSQQSKEKANCIINEQREMAATPAATATAINEETSPGQQQQQQQPQQQVNQPVSSAMGLARALLPDILHPHYPPPYSALPVPVPLPMTMPVPVPVPVAVAPQSAIQQSGGGAGQQQQQQPPPPPPPQLTPVISTVPLPGPGPAPLMNDGRFTLPLPIMRR</sequence>
<dbReference type="FunCoup" id="A0A0Q9WPI5">
    <property type="interactions" value="1"/>
</dbReference>
<evidence type="ECO:0008006" key="4">
    <source>
        <dbReference type="Google" id="ProtNLM"/>
    </source>
</evidence>